<name>A0ABP8XSD7_9MICO</name>
<keyword evidence="3" id="KW-1185">Reference proteome</keyword>
<protein>
    <recommendedName>
        <fullName evidence="4">DUF2892 domain-containing protein</fullName>
    </recommendedName>
</protein>
<organism evidence="2 3">
    <name type="scientific">Pedococcus ginsenosidimutans</name>
    <dbReference type="NCBI Taxonomy" id="490570"/>
    <lineage>
        <taxon>Bacteria</taxon>
        <taxon>Bacillati</taxon>
        <taxon>Actinomycetota</taxon>
        <taxon>Actinomycetes</taxon>
        <taxon>Micrococcales</taxon>
        <taxon>Intrasporangiaceae</taxon>
        <taxon>Pedococcus</taxon>
    </lineage>
</organism>
<feature type="transmembrane region" description="Helical" evidence="1">
    <location>
        <begin position="49"/>
        <end position="70"/>
    </location>
</feature>
<reference evidence="3" key="1">
    <citation type="journal article" date="2019" name="Int. J. Syst. Evol. Microbiol.">
        <title>The Global Catalogue of Microorganisms (GCM) 10K type strain sequencing project: providing services to taxonomists for standard genome sequencing and annotation.</title>
        <authorList>
            <consortium name="The Broad Institute Genomics Platform"/>
            <consortium name="The Broad Institute Genome Sequencing Center for Infectious Disease"/>
            <person name="Wu L."/>
            <person name="Ma J."/>
        </authorList>
    </citation>
    <scope>NUCLEOTIDE SEQUENCE [LARGE SCALE GENOMIC DNA]</scope>
    <source>
        <strain evidence="3">JCM 18961</strain>
    </source>
</reference>
<evidence type="ECO:0000313" key="3">
    <source>
        <dbReference type="Proteomes" id="UP001500556"/>
    </source>
</evidence>
<feature type="transmembrane region" description="Helical" evidence="1">
    <location>
        <begin position="23"/>
        <end position="43"/>
    </location>
</feature>
<keyword evidence="1" id="KW-0472">Membrane</keyword>
<dbReference type="EMBL" id="BAABLO010000001">
    <property type="protein sequence ID" value="GAA4713558.1"/>
    <property type="molecule type" value="Genomic_DNA"/>
</dbReference>
<evidence type="ECO:0000313" key="2">
    <source>
        <dbReference type="EMBL" id="GAA4713558.1"/>
    </source>
</evidence>
<comment type="caution">
    <text evidence="2">The sequence shown here is derived from an EMBL/GenBank/DDBJ whole genome shotgun (WGS) entry which is preliminary data.</text>
</comment>
<keyword evidence="1" id="KW-1133">Transmembrane helix</keyword>
<dbReference type="RefSeq" id="WP_345501245.1">
    <property type="nucleotide sequence ID" value="NZ_BAABLO010000001.1"/>
</dbReference>
<sequence>MSSADQFNATRFSRWVNSHPGRVFRLVGGLAWLAFAVAFRNHWWGVAAGVWSFFPLSAGLFDVCWVSAALGGPLAGRTIRAGQGRVTSAVRVSPLG</sequence>
<evidence type="ECO:0008006" key="4">
    <source>
        <dbReference type="Google" id="ProtNLM"/>
    </source>
</evidence>
<proteinExistence type="predicted"/>
<dbReference type="Proteomes" id="UP001500556">
    <property type="component" value="Unassembled WGS sequence"/>
</dbReference>
<accession>A0ABP8XSD7</accession>
<gene>
    <name evidence="2" type="ORF">GCM10025782_07240</name>
</gene>
<keyword evidence="1" id="KW-0812">Transmembrane</keyword>
<evidence type="ECO:0000256" key="1">
    <source>
        <dbReference type="SAM" id="Phobius"/>
    </source>
</evidence>